<sequence length="248" mass="27842">MTLLKTAVRALVLLALLAGCREQSKQNKPESPDPGTVSTDSAARDTTGENPVGTAGQQVADSTDAFELTEENAIDFFFDYQKDLQASRVRLTTDLGSFTIELFDNVPYHKANFIYLTRKKYFDSTMFHRVVKDFIIQGGNADNVKTARKRSDIGRYLLPPDTRKGHRHHRGTVSMPSSEIDNPHMLASPYEFFIVVTDPGSYHLDGEYTPFGRVVEGMDVVDAINQVETDDGDWPMKNIYIRKAEVLD</sequence>
<dbReference type="PROSITE" id="PS50072">
    <property type="entry name" value="CSA_PPIASE_2"/>
    <property type="match status" value="1"/>
</dbReference>
<dbReference type="GO" id="GO:0003755">
    <property type="term" value="F:peptidyl-prolyl cis-trans isomerase activity"/>
    <property type="evidence" value="ECO:0007669"/>
    <property type="project" value="UniProtKB-UniRule"/>
</dbReference>
<accession>A4CNC6</accession>
<dbReference type="EC" id="5.2.1.8" evidence="4"/>
<dbReference type="HOGENOM" id="CLU_012062_16_0_10"/>
<dbReference type="GO" id="GO:0006457">
    <property type="term" value="P:protein folding"/>
    <property type="evidence" value="ECO:0007669"/>
    <property type="project" value="InterPro"/>
</dbReference>
<evidence type="ECO:0000256" key="2">
    <source>
        <dbReference type="ARBA" id="ARBA00023110"/>
    </source>
</evidence>
<reference evidence="7 8" key="1">
    <citation type="journal article" date="2009" name="J. Bacteriol.">
        <title>Complete genome sequence of Robiginitalea biformata HTCC2501.</title>
        <authorList>
            <person name="Oh H.M."/>
            <person name="Giovannoni S.J."/>
            <person name="Lee K."/>
            <person name="Ferriera S."/>
            <person name="Johnson J."/>
            <person name="Cho J.C."/>
        </authorList>
    </citation>
    <scope>NUCLEOTIDE SEQUENCE [LARGE SCALE GENOMIC DNA]</scope>
    <source>
        <strain evidence="8">ATCC BAA-864 / HTCC2501 / KCTC 12146</strain>
    </source>
</reference>
<feature type="domain" description="PPIase cyclophilin-type" evidence="6">
    <location>
        <begin position="93"/>
        <end position="246"/>
    </location>
</feature>
<dbReference type="AlphaFoldDB" id="A4CNC6"/>
<dbReference type="InterPro" id="IPR020892">
    <property type="entry name" value="Cyclophilin-type_PPIase_CS"/>
</dbReference>
<evidence type="ECO:0000313" key="8">
    <source>
        <dbReference type="Proteomes" id="UP000009049"/>
    </source>
</evidence>
<feature type="chain" id="PRO_5006521775" description="Peptidyl-prolyl cis-trans isomerase" evidence="4">
    <location>
        <begin position="21"/>
        <end position="248"/>
    </location>
</feature>
<evidence type="ECO:0000256" key="5">
    <source>
        <dbReference type="SAM" id="MobiDB-lite"/>
    </source>
</evidence>
<protein>
    <recommendedName>
        <fullName evidence="4">Peptidyl-prolyl cis-trans isomerase</fullName>
        <shortName evidence="4">PPIase</shortName>
        <ecNumber evidence="4">5.2.1.8</ecNumber>
    </recommendedName>
</protein>
<proteinExistence type="inferred from homology"/>
<name>A4CNC6_ROBBH</name>
<dbReference type="STRING" id="313596.RB2501_12597"/>
<keyword evidence="2 4" id="KW-0697">Rotamase</keyword>
<evidence type="ECO:0000256" key="1">
    <source>
        <dbReference type="ARBA" id="ARBA00007365"/>
    </source>
</evidence>
<keyword evidence="8" id="KW-1185">Reference proteome</keyword>
<organism evidence="7 8">
    <name type="scientific">Robiginitalea biformata (strain ATCC BAA-864 / DSM 15991 / KCTC 12146 / HTCC2501)</name>
    <dbReference type="NCBI Taxonomy" id="313596"/>
    <lineage>
        <taxon>Bacteria</taxon>
        <taxon>Pseudomonadati</taxon>
        <taxon>Bacteroidota</taxon>
        <taxon>Flavobacteriia</taxon>
        <taxon>Flavobacteriales</taxon>
        <taxon>Flavobacteriaceae</taxon>
        <taxon>Robiginitalea</taxon>
    </lineage>
</organism>
<feature type="signal peptide" evidence="4">
    <location>
        <begin position="1"/>
        <end position="20"/>
    </location>
</feature>
<keyword evidence="4" id="KW-0732">Signal</keyword>
<dbReference type="Proteomes" id="UP000009049">
    <property type="component" value="Chromosome"/>
</dbReference>
<dbReference type="PROSITE" id="PS00170">
    <property type="entry name" value="CSA_PPIASE_1"/>
    <property type="match status" value="1"/>
</dbReference>
<feature type="region of interest" description="Disordered" evidence="5">
    <location>
        <begin position="23"/>
        <end position="56"/>
    </location>
</feature>
<dbReference type="SUPFAM" id="SSF50891">
    <property type="entry name" value="Cyclophilin-like"/>
    <property type="match status" value="1"/>
</dbReference>
<dbReference type="PROSITE" id="PS51257">
    <property type="entry name" value="PROKAR_LIPOPROTEIN"/>
    <property type="match status" value="1"/>
</dbReference>
<dbReference type="OrthoDB" id="9807797at2"/>
<dbReference type="KEGG" id="rbi:RB2501_12597"/>
<dbReference type="Gene3D" id="2.40.100.10">
    <property type="entry name" value="Cyclophilin-like"/>
    <property type="match status" value="1"/>
</dbReference>
<dbReference type="InterPro" id="IPR029000">
    <property type="entry name" value="Cyclophilin-like_dom_sf"/>
</dbReference>
<dbReference type="EMBL" id="CP001712">
    <property type="protein sequence ID" value="EAR15168.1"/>
    <property type="molecule type" value="Genomic_DNA"/>
</dbReference>
<dbReference type="InterPro" id="IPR002130">
    <property type="entry name" value="Cyclophilin-type_PPIase_dom"/>
</dbReference>
<dbReference type="PANTHER" id="PTHR45625:SF4">
    <property type="entry name" value="PEPTIDYLPROLYL ISOMERASE DOMAIN AND WD REPEAT-CONTAINING PROTEIN 1"/>
    <property type="match status" value="1"/>
</dbReference>
<evidence type="ECO:0000259" key="6">
    <source>
        <dbReference type="PROSITE" id="PS50072"/>
    </source>
</evidence>
<keyword evidence="3 4" id="KW-0413">Isomerase</keyword>
<gene>
    <name evidence="7" type="ordered locus">RB2501_12597</name>
</gene>
<evidence type="ECO:0000256" key="3">
    <source>
        <dbReference type="ARBA" id="ARBA00023235"/>
    </source>
</evidence>
<comment type="similarity">
    <text evidence="1 4">Belongs to the cyclophilin-type PPIase family.</text>
</comment>
<dbReference type="PRINTS" id="PR00153">
    <property type="entry name" value="CSAPPISMRASE"/>
</dbReference>
<feature type="region of interest" description="Disordered" evidence="5">
    <location>
        <begin position="159"/>
        <end position="178"/>
    </location>
</feature>
<dbReference type="eggNOG" id="COG0652">
    <property type="taxonomic scope" value="Bacteria"/>
</dbReference>
<dbReference type="CDD" id="cd00317">
    <property type="entry name" value="cyclophilin"/>
    <property type="match status" value="1"/>
</dbReference>
<dbReference type="PANTHER" id="PTHR45625">
    <property type="entry name" value="PEPTIDYL-PROLYL CIS-TRANS ISOMERASE-RELATED"/>
    <property type="match status" value="1"/>
</dbReference>
<comment type="catalytic activity">
    <reaction evidence="4">
        <text>[protein]-peptidylproline (omega=180) = [protein]-peptidylproline (omega=0)</text>
        <dbReference type="Rhea" id="RHEA:16237"/>
        <dbReference type="Rhea" id="RHEA-COMP:10747"/>
        <dbReference type="Rhea" id="RHEA-COMP:10748"/>
        <dbReference type="ChEBI" id="CHEBI:83833"/>
        <dbReference type="ChEBI" id="CHEBI:83834"/>
        <dbReference type="EC" id="5.2.1.8"/>
    </reaction>
</comment>
<dbReference type="InterPro" id="IPR044666">
    <property type="entry name" value="Cyclophilin_A-like"/>
</dbReference>
<dbReference type="RefSeq" id="WP_015754488.1">
    <property type="nucleotide sequence ID" value="NC_013222.1"/>
</dbReference>
<comment type="function">
    <text evidence="4">PPIases accelerate the folding of proteins. It catalyzes the cis-trans isomerization of proline imidic peptide bonds in oligopeptides.</text>
</comment>
<evidence type="ECO:0000313" key="7">
    <source>
        <dbReference type="EMBL" id="EAR15168.1"/>
    </source>
</evidence>
<dbReference type="Pfam" id="PF00160">
    <property type="entry name" value="Pro_isomerase"/>
    <property type="match status" value="1"/>
</dbReference>
<evidence type="ECO:0000256" key="4">
    <source>
        <dbReference type="RuleBase" id="RU363019"/>
    </source>
</evidence>